<sequence>MKNLSYKYLITAGVCGALLAGCSSSSTETDQDAASSSQVEVSQSMDSTSSMSSESSAESTSSQESTTSSSSQEVSSSSSEKKNDSSKTDVTSEAKMNQDAVLLPTYFPTDGVNAAFETNKEEAYTVNYTDRQGNKIVDVSGTIYTDADTALEKMEDKMNGAVSVEPNQETDEDLGHGITGYGEGAAGNQYFSWEEGKWDFTIHSLTQDEMDAPGIAKKVVGYLEEHALPAPSEKGMVYMDYQQGGDDVDVEIMWQKEDRVYELHTSQVPLEALKMVVSMK</sequence>
<dbReference type="PROSITE" id="PS51257">
    <property type="entry name" value="PROKAR_LIPOPROTEIN"/>
    <property type="match status" value="1"/>
</dbReference>
<dbReference type="EMBL" id="FOQE01000009">
    <property type="protein sequence ID" value="SFH65680.1"/>
    <property type="molecule type" value="Genomic_DNA"/>
</dbReference>
<feature type="compositionally biased region" description="Basic and acidic residues" evidence="1">
    <location>
        <begin position="79"/>
        <end position="92"/>
    </location>
</feature>
<reference evidence="2 3" key="1">
    <citation type="submission" date="2016-10" db="EMBL/GenBank/DDBJ databases">
        <authorList>
            <person name="de Groot N.N."/>
        </authorList>
    </citation>
    <scope>NUCLEOTIDE SEQUENCE [LARGE SCALE GENOMIC DNA]</scope>
    <source>
        <strain evidence="2 3">DSM 27630</strain>
    </source>
</reference>
<keyword evidence="3" id="KW-1185">Reference proteome</keyword>
<proteinExistence type="predicted"/>
<feature type="compositionally biased region" description="Low complexity" evidence="1">
    <location>
        <begin position="32"/>
        <end position="78"/>
    </location>
</feature>
<evidence type="ECO:0008006" key="4">
    <source>
        <dbReference type="Google" id="ProtNLM"/>
    </source>
</evidence>
<name>A0A1I3BU22_9LACT</name>
<evidence type="ECO:0000256" key="1">
    <source>
        <dbReference type="SAM" id="MobiDB-lite"/>
    </source>
</evidence>
<evidence type="ECO:0000313" key="2">
    <source>
        <dbReference type="EMBL" id="SFH65680.1"/>
    </source>
</evidence>
<feature type="region of interest" description="Disordered" evidence="1">
    <location>
        <begin position="23"/>
        <end position="95"/>
    </location>
</feature>
<evidence type="ECO:0000313" key="3">
    <source>
        <dbReference type="Proteomes" id="UP000198668"/>
    </source>
</evidence>
<dbReference type="RefSeq" id="WP_047392439.1">
    <property type="nucleotide sequence ID" value="NZ_FOQE01000009.1"/>
</dbReference>
<dbReference type="Proteomes" id="UP000198668">
    <property type="component" value="Unassembled WGS sequence"/>
</dbReference>
<gene>
    <name evidence="2" type="ORF">SAMN04489868_10956</name>
</gene>
<organism evidence="2 3">
    <name type="scientific">Pisciglobus halotolerans</name>
    <dbReference type="NCBI Taxonomy" id="745365"/>
    <lineage>
        <taxon>Bacteria</taxon>
        <taxon>Bacillati</taxon>
        <taxon>Bacillota</taxon>
        <taxon>Bacilli</taxon>
        <taxon>Lactobacillales</taxon>
        <taxon>Carnobacteriaceae</taxon>
    </lineage>
</organism>
<protein>
    <recommendedName>
        <fullName evidence="4">Lipoprotein</fullName>
    </recommendedName>
</protein>
<dbReference type="OrthoDB" id="2138638at2"/>
<dbReference type="AlphaFoldDB" id="A0A1I3BU22"/>
<accession>A0A1I3BU22</accession>